<sequence>MSSHGDPALDALMLPFADGTLPRAPGALFLRARGGAALSPSDWPGLVWENPFRPDAESLRRAGFELQAGDADETAAARGGGAGEAGAGDAVEGRWPLVLLLPPRQRDEARALFAEALARAAPGAPVVASVANDAGAKSAEADFARIAGPVASRSKHKCRVFWARAGQAGGDPALAAQWRALDAPRLVAGGRFLSRPGVFAWDRIDAASALLARHLPTDLRGRAADLGAGYGYLSAELLERNPGIAALDAFEADARALAMARHNLAGFTPRVALGFHWHDVATGLPGSYDVVVTNPPFHAPDGRERPDIGRAFIAAAAAALRPGGRLWLVANRHLPYEQALGGGFGEARMVAQEGGFKVVEAVKAGGAGVRGASRR</sequence>
<dbReference type="InterPro" id="IPR046977">
    <property type="entry name" value="RsmC/RlmG"/>
</dbReference>
<evidence type="ECO:0000313" key="7">
    <source>
        <dbReference type="EMBL" id="QDW66502.1"/>
    </source>
</evidence>
<dbReference type="CDD" id="cd02440">
    <property type="entry name" value="AdoMet_MTases"/>
    <property type="match status" value="1"/>
</dbReference>
<dbReference type="Gene3D" id="3.40.50.150">
    <property type="entry name" value="Vaccinia Virus protein VP39"/>
    <property type="match status" value="2"/>
</dbReference>
<dbReference type="InterPro" id="IPR029063">
    <property type="entry name" value="SAM-dependent_MTases_sf"/>
</dbReference>
<dbReference type="EMBL" id="CP042218">
    <property type="protein sequence ID" value="QDW66502.1"/>
    <property type="molecule type" value="Genomic_DNA"/>
</dbReference>
<dbReference type="GO" id="GO:0008757">
    <property type="term" value="F:S-adenosylmethionine-dependent methyltransferase activity"/>
    <property type="evidence" value="ECO:0007669"/>
    <property type="project" value="InterPro"/>
</dbReference>
<dbReference type="KEGG" id="lug:FPZ22_06005"/>
<dbReference type="AlphaFoldDB" id="A0A518N3K8"/>
<dbReference type="GO" id="GO:0032259">
    <property type="term" value="P:methylation"/>
    <property type="evidence" value="ECO:0007669"/>
    <property type="project" value="UniProtKB-KW"/>
</dbReference>
<reference evidence="7 8" key="1">
    <citation type="submission" date="2019-07" db="EMBL/GenBank/DDBJ databases">
        <title>Full genome sequence of Luteimonas sp. Gr-4.</title>
        <authorList>
            <person name="Im W.-T."/>
        </authorList>
    </citation>
    <scope>NUCLEOTIDE SEQUENCE [LARGE SCALE GENOMIC DNA]</scope>
    <source>
        <strain evidence="7 8">Gr-4</strain>
    </source>
</reference>
<dbReference type="PROSITE" id="PS00092">
    <property type="entry name" value="N6_MTASE"/>
    <property type="match status" value="1"/>
</dbReference>
<accession>A0A518N3K8</accession>
<evidence type="ECO:0000259" key="6">
    <source>
        <dbReference type="Pfam" id="PF05175"/>
    </source>
</evidence>
<evidence type="ECO:0000256" key="3">
    <source>
        <dbReference type="ARBA" id="ARBA00022603"/>
    </source>
</evidence>
<evidence type="ECO:0000313" key="8">
    <source>
        <dbReference type="Proteomes" id="UP000316584"/>
    </source>
</evidence>
<dbReference type="OrthoDB" id="9816072at2"/>
<dbReference type="Proteomes" id="UP000316584">
    <property type="component" value="Chromosome"/>
</dbReference>
<dbReference type="SUPFAM" id="SSF53335">
    <property type="entry name" value="S-adenosyl-L-methionine-dependent methyltransferases"/>
    <property type="match status" value="1"/>
</dbReference>
<protein>
    <submittedName>
        <fullName evidence="7">Class I SAM-dependent methyltransferase</fullName>
    </submittedName>
</protein>
<evidence type="ECO:0000256" key="5">
    <source>
        <dbReference type="ARBA" id="ARBA00022691"/>
    </source>
</evidence>
<dbReference type="GO" id="GO:0006364">
    <property type="term" value="P:rRNA processing"/>
    <property type="evidence" value="ECO:0007669"/>
    <property type="project" value="UniProtKB-KW"/>
</dbReference>
<dbReference type="InterPro" id="IPR002052">
    <property type="entry name" value="DNA_methylase_N6_adenine_CS"/>
</dbReference>
<proteinExistence type="predicted"/>
<keyword evidence="5" id="KW-0949">S-adenosyl-L-methionine</keyword>
<evidence type="ECO:0000256" key="4">
    <source>
        <dbReference type="ARBA" id="ARBA00022679"/>
    </source>
</evidence>
<keyword evidence="1" id="KW-0963">Cytoplasm</keyword>
<gene>
    <name evidence="7" type="ORF">FPZ22_06005</name>
</gene>
<dbReference type="Pfam" id="PF05175">
    <property type="entry name" value="MTS"/>
    <property type="match status" value="1"/>
</dbReference>
<evidence type="ECO:0000256" key="2">
    <source>
        <dbReference type="ARBA" id="ARBA00022552"/>
    </source>
</evidence>
<keyword evidence="8" id="KW-1185">Reference proteome</keyword>
<dbReference type="PANTHER" id="PTHR47816:SF4">
    <property type="entry name" value="RIBOSOMAL RNA SMALL SUBUNIT METHYLTRANSFERASE C"/>
    <property type="match status" value="1"/>
</dbReference>
<keyword evidence="4 7" id="KW-0808">Transferase</keyword>
<dbReference type="GO" id="GO:0008170">
    <property type="term" value="F:N-methyltransferase activity"/>
    <property type="evidence" value="ECO:0007669"/>
    <property type="project" value="UniProtKB-ARBA"/>
</dbReference>
<organism evidence="7 8">
    <name type="scientific">Luteimonas granuli</name>
    <dbReference type="NCBI Taxonomy" id="1176533"/>
    <lineage>
        <taxon>Bacteria</taxon>
        <taxon>Pseudomonadati</taxon>
        <taxon>Pseudomonadota</taxon>
        <taxon>Gammaproteobacteria</taxon>
        <taxon>Lysobacterales</taxon>
        <taxon>Lysobacteraceae</taxon>
        <taxon>Luteimonas</taxon>
    </lineage>
</organism>
<dbReference type="GO" id="GO:0003676">
    <property type="term" value="F:nucleic acid binding"/>
    <property type="evidence" value="ECO:0007669"/>
    <property type="project" value="InterPro"/>
</dbReference>
<dbReference type="InterPro" id="IPR007848">
    <property type="entry name" value="Small_mtfrase_dom"/>
</dbReference>
<dbReference type="PANTHER" id="PTHR47816">
    <property type="entry name" value="RIBOSOMAL RNA SMALL SUBUNIT METHYLTRANSFERASE C"/>
    <property type="match status" value="1"/>
</dbReference>
<keyword evidence="2" id="KW-0698">rRNA processing</keyword>
<dbReference type="RefSeq" id="WP_144891312.1">
    <property type="nucleotide sequence ID" value="NZ_CP042218.1"/>
</dbReference>
<keyword evidence="3 7" id="KW-0489">Methyltransferase</keyword>
<name>A0A518N3K8_9GAMM</name>
<feature type="domain" description="Methyltransferase small" evidence="6">
    <location>
        <begin position="191"/>
        <end position="359"/>
    </location>
</feature>
<evidence type="ECO:0000256" key="1">
    <source>
        <dbReference type="ARBA" id="ARBA00022490"/>
    </source>
</evidence>